<dbReference type="SUPFAM" id="SSF55781">
    <property type="entry name" value="GAF domain-like"/>
    <property type="match status" value="1"/>
</dbReference>
<dbReference type="PANTHER" id="PTHR43081:SF1">
    <property type="entry name" value="ADENYLATE CYCLASE, TERMINAL-DIFFERENTIATION SPECIFIC"/>
    <property type="match status" value="1"/>
</dbReference>
<dbReference type="InterPro" id="IPR050697">
    <property type="entry name" value="Adenylyl/Guanylyl_Cyclase_3/4"/>
</dbReference>
<dbReference type="PANTHER" id="PTHR43081">
    <property type="entry name" value="ADENYLATE CYCLASE, TERMINAL-DIFFERENTIATION SPECIFIC-RELATED"/>
    <property type="match status" value="1"/>
</dbReference>
<evidence type="ECO:0000313" key="5">
    <source>
        <dbReference type="Proteomes" id="UP001379533"/>
    </source>
</evidence>
<dbReference type="RefSeq" id="WP_394849142.1">
    <property type="nucleotide sequence ID" value="NZ_CP089982.1"/>
</dbReference>
<dbReference type="CDD" id="cd00060">
    <property type="entry name" value="FHA"/>
    <property type="match status" value="1"/>
</dbReference>
<dbReference type="Pfam" id="PF00498">
    <property type="entry name" value="FHA"/>
    <property type="match status" value="1"/>
</dbReference>
<evidence type="ECO:0000259" key="3">
    <source>
        <dbReference type="PROSITE" id="PS50125"/>
    </source>
</evidence>
<dbReference type="EMBL" id="CP089982">
    <property type="protein sequence ID" value="WXA98529.1"/>
    <property type="molecule type" value="Genomic_DNA"/>
</dbReference>
<dbReference type="Gene3D" id="3.30.450.40">
    <property type="match status" value="1"/>
</dbReference>
<dbReference type="CDD" id="cd07302">
    <property type="entry name" value="CHD"/>
    <property type="match status" value="1"/>
</dbReference>
<feature type="compositionally biased region" description="Low complexity" evidence="1">
    <location>
        <begin position="118"/>
        <end position="142"/>
    </location>
</feature>
<sequence length="689" mass="74023">MPRLILATAEGQQAIELRPINSLGRHPNNSIQLLDKIVSKEHCIIELRDGQFILRDLGSLNGTYINNERVRGEQFLKHGDELALGSTRARFDDGSGLANFAPPAISPGAIQQPAHSSQAVQPPWAQPPQGHSPHAPHSPRSPYGAPSHPTAPASSLPQPGFGPPPEYPGTPRPQAFTGHPASGMTPSAGYVPPTAASGAYGISGGTTPMGNLPHALPHIPTGTGHVPGGGLPRINNAPGPHATGPGGRPFPPMHRPPSFGGTRVDVLDSARAIGAQIAATTKGFAPYEQIAHDPQQLRLDYERLRITWELSRDIGLERDLDKLLEKILTALFKFVNADRGVILLKEADGTLHPRAARRRDGTDAPIQVSSTILNHVINEQKSVITHDASMDFAASKGKSMILNRISSAIVVPLLHEKEVLGALWLDSESLAQFQQKDLEIITAVGNQAAMFIENTLLAKKIEQEIVTRERFSRLLSPNVAEQVISGKLEVKKGGQLVAECTVFNSDIRGFTRMSEGTTAEVMVELLNEYFEEMVATIFKYEGTLDKFMGDGIMALWGAPAAHPDDPIRAVQSALDQMEALGEFNRRLLEADQSPLAIGIGIHTGSVVAGYVGSSKALSYTVIGDTANTSARICGIATAGQILVSESTLVRLNNRFEFEELAPAQLKGKEKALRIFNIKREKPSAAARVG</sequence>
<dbReference type="Pfam" id="PF00211">
    <property type="entry name" value="Guanylate_cyc"/>
    <property type="match status" value="1"/>
</dbReference>
<organism evidence="4 5">
    <name type="scientific">Pendulispora brunnea</name>
    <dbReference type="NCBI Taxonomy" id="2905690"/>
    <lineage>
        <taxon>Bacteria</taxon>
        <taxon>Pseudomonadati</taxon>
        <taxon>Myxococcota</taxon>
        <taxon>Myxococcia</taxon>
        <taxon>Myxococcales</taxon>
        <taxon>Sorangiineae</taxon>
        <taxon>Pendulisporaceae</taxon>
        <taxon>Pendulispora</taxon>
    </lineage>
</organism>
<evidence type="ECO:0000256" key="1">
    <source>
        <dbReference type="SAM" id="MobiDB-lite"/>
    </source>
</evidence>
<dbReference type="Gene3D" id="2.60.200.20">
    <property type="match status" value="1"/>
</dbReference>
<proteinExistence type="predicted"/>
<keyword evidence="5" id="KW-1185">Reference proteome</keyword>
<feature type="domain" description="FHA" evidence="2">
    <location>
        <begin position="21"/>
        <end position="70"/>
    </location>
</feature>
<feature type="region of interest" description="Disordered" evidence="1">
    <location>
        <begin position="211"/>
        <end position="261"/>
    </location>
</feature>
<gene>
    <name evidence="4" type="ORF">LZC95_17055</name>
</gene>
<dbReference type="PROSITE" id="PS50006">
    <property type="entry name" value="FHA_DOMAIN"/>
    <property type="match status" value="1"/>
</dbReference>
<dbReference type="SUPFAM" id="SSF55073">
    <property type="entry name" value="Nucleotide cyclase"/>
    <property type="match status" value="1"/>
</dbReference>
<name>A0ABZ2KNH6_9BACT</name>
<dbReference type="InterPro" id="IPR000253">
    <property type="entry name" value="FHA_dom"/>
</dbReference>
<feature type="compositionally biased region" description="Pro residues" evidence="1">
    <location>
        <begin position="160"/>
        <end position="171"/>
    </location>
</feature>
<dbReference type="SUPFAM" id="SSF49879">
    <property type="entry name" value="SMAD/FHA domain"/>
    <property type="match status" value="1"/>
</dbReference>
<dbReference type="Gene3D" id="3.30.70.1230">
    <property type="entry name" value="Nucleotide cyclase"/>
    <property type="match status" value="1"/>
</dbReference>
<feature type="region of interest" description="Disordered" evidence="1">
    <location>
        <begin position="98"/>
        <end position="190"/>
    </location>
</feature>
<dbReference type="InterPro" id="IPR008984">
    <property type="entry name" value="SMAD_FHA_dom_sf"/>
</dbReference>
<dbReference type="SMART" id="SM00044">
    <property type="entry name" value="CYCc"/>
    <property type="match status" value="1"/>
</dbReference>
<accession>A0ABZ2KNH6</accession>
<dbReference type="Pfam" id="PF13185">
    <property type="entry name" value="GAF_2"/>
    <property type="match status" value="1"/>
</dbReference>
<reference evidence="4 5" key="1">
    <citation type="submission" date="2021-12" db="EMBL/GenBank/DDBJ databases">
        <title>Discovery of the Pendulisporaceae a myxobacterial family with distinct sporulation behavior and unique specialized metabolism.</title>
        <authorList>
            <person name="Garcia R."/>
            <person name="Popoff A."/>
            <person name="Bader C.D."/>
            <person name="Loehr J."/>
            <person name="Walesch S."/>
            <person name="Walt C."/>
            <person name="Boldt J."/>
            <person name="Bunk B."/>
            <person name="Haeckl F.J.F.P.J."/>
            <person name="Gunesch A.P."/>
            <person name="Birkelbach J."/>
            <person name="Nuebel U."/>
            <person name="Pietschmann T."/>
            <person name="Bach T."/>
            <person name="Mueller R."/>
        </authorList>
    </citation>
    <scope>NUCLEOTIDE SEQUENCE [LARGE SCALE GENOMIC DNA]</scope>
    <source>
        <strain evidence="4 5">MSr12523</strain>
    </source>
</reference>
<dbReference type="SMART" id="SM00065">
    <property type="entry name" value="GAF"/>
    <property type="match status" value="1"/>
</dbReference>
<dbReference type="SMART" id="SM00240">
    <property type="entry name" value="FHA"/>
    <property type="match status" value="1"/>
</dbReference>
<dbReference type="PROSITE" id="PS50125">
    <property type="entry name" value="GUANYLATE_CYCLASE_2"/>
    <property type="match status" value="1"/>
</dbReference>
<evidence type="ECO:0000313" key="4">
    <source>
        <dbReference type="EMBL" id="WXA98529.1"/>
    </source>
</evidence>
<dbReference type="InterPro" id="IPR029787">
    <property type="entry name" value="Nucleotide_cyclase"/>
</dbReference>
<protein>
    <submittedName>
        <fullName evidence="4">FHA domain-containing protein</fullName>
    </submittedName>
</protein>
<feature type="domain" description="Guanylate cyclase" evidence="3">
    <location>
        <begin position="501"/>
        <end position="633"/>
    </location>
</feature>
<dbReference type="InterPro" id="IPR001054">
    <property type="entry name" value="A/G_cyclase"/>
</dbReference>
<dbReference type="Proteomes" id="UP001379533">
    <property type="component" value="Chromosome"/>
</dbReference>
<dbReference type="InterPro" id="IPR003018">
    <property type="entry name" value="GAF"/>
</dbReference>
<evidence type="ECO:0000259" key="2">
    <source>
        <dbReference type="PROSITE" id="PS50006"/>
    </source>
</evidence>
<dbReference type="InterPro" id="IPR029016">
    <property type="entry name" value="GAF-like_dom_sf"/>
</dbReference>